<evidence type="ECO:0000256" key="4">
    <source>
        <dbReference type="ARBA" id="ARBA00022741"/>
    </source>
</evidence>
<proteinExistence type="predicted"/>
<dbReference type="PANTHER" id="PTHR10210:SF32">
    <property type="entry name" value="RIBOSE-PHOSPHATE PYROPHOSPHOKINASE 2"/>
    <property type="match status" value="1"/>
</dbReference>
<dbReference type="InterPro" id="IPR029057">
    <property type="entry name" value="PRTase-like"/>
</dbReference>
<evidence type="ECO:0000256" key="6">
    <source>
        <dbReference type="ARBA" id="ARBA00022840"/>
    </source>
</evidence>
<dbReference type="Gene3D" id="3.40.50.2020">
    <property type="match status" value="2"/>
</dbReference>
<evidence type="ECO:0000256" key="2">
    <source>
        <dbReference type="ARBA" id="ARBA00022679"/>
    </source>
</evidence>
<evidence type="ECO:0000256" key="3">
    <source>
        <dbReference type="ARBA" id="ARBA00022727"/>
    </source>
</evidence>
<evidence type="ECO:0000256" key="7">
    <source>
        <dbReference type="ARBA" id="ARBA00049535"/>
    </source>
</evidence>
<evidence type="ECO:0000256" key="5">
    <source>
        <dbReference type="ARBA" id="ARBA00022777"/>
    </source>
</evidence>
<dbReference type="NCBIfam" id="NF005299">
    <property type="entry name" value="PRK06827.1"/>
    <property type="match status" value="1"/>
</dbReference>
<dbReference type="GO" id="GO:0000287">
    <property type="term" value="F:magnesium ion binding"/>
    <property type="evidence" value="ECO:0007669"/>
    <property type="project" value="InterPro"/>
</dbReference>
<organism evidence="9 10">
    <name type="scientific">Hominifimenecus microfluidus</name>
    <dbReference type="NCBI Taxonomy" id="2885348"/>
    <lineage>
        <taxon>Bacteria</taxon>
        <taxon>Bacillati</taxon>
        <taxon>Bacillota</taxon>
        <taxon>Clostridia</taxon>
        <taxon>Lachnospirales</taxon>
        <taxon>Lachnospiraceae</taxon>
        <taxon>Hominifimenecus</taxon>
    </lineage>
</organism>
<feature type="domain" description="Ribose-phosphate pyrophosphokinase N-terminal" evidence="8">
    <location>
        <begin position="40"/>
        <end position="165"/>
    </location>
</feature>
<accession>A0AAE3JF42</accession>
<dbReference type="InterPro" id="IPR005946">
    <property type="entry name" value="Rib-P_diPkinase"/>
</dbReference>
<dbReference type="GO" id="GO:0006164">
    <property type="term" value="P:purine nucleotide biosynthetic process"/>
    <property type="evidence" value="ECO:0007669"/>
    <property type="project" value="TreeGrafter"/>
</dbReference>
<keyword evidence="3" id="KW-0545">Nucleotide biosynthesis</keyword>
<dbReference type="EMBL" id="JAJEQR010000010">
    <property type="protein sequence ID" value="MCC2230362.1"/>
    <property type="molecule type" value="Genomic_DNA"/>
</dbReference>
<protein>
    <recommendedName>
        <fullName evidence="1">ribose-phosphate diphosphokinase</fullName>
        <ecNumber evidence="1">2.7.6.1</ecNumber>
    </recommendedName>
</protein>
<dbReference type="NCBIfam" id="TIGR01251">
    <property type="entry name" value="ribP_PPkin"/>
    <property type="match status" value="1"/>
</dbReference>
<comment type="caution">
    <text evidence="9">The sequence shown here is derived from an EMBL/GenBank/DDBJ whole genome shotgun (WGS) entry which is preliminary data.</text>
</comment>
<name>A0AAE3JF42_9FIRM</name>
<dbReference type="GO" id="GO:0006015">
    <property type="term" value="P:5-phosphoribose 1-diphosphate biosynthetic process"/>
    <property type="evidence" value="ECO:0007669"/>
    <property type="project" value="TreeGrafter"/>
</dbReference>
<reference evidence="9" key="1">
    <citation type="submission" date="2021-10" db="EMBL/GenBank/DDBJ databases">
        <title>Anaerobic single-cell dispensing facilitates the cultivation of human gut bacteria.</title>
        <authorList>
            <person name="Afrizal A."/>
        </authorList>
    </citation>
    <scope>NUCLEOTIDE SEQUENCE</scope>
    <source>
        <strain evidence="9">CLA-AA-H215</strain>
    </source>
</reference>
<keyword evidence="5" id="KW-0418">Kinase</keyword>
<dbReference type="InterPro" id="IPR029099">
    <property type="entry name" value="Pribosyltran_N"/>
</dbReference>
<evidence type="ECO:0000259" key="8">
    <source>
        <dbReference type="Pfam" id="PF13793"/>
    </source>
</evidence>
<dbReference type="InterPro" id="IPR000836">
    <property type="entry name" value="PRTase_dom"/>
</dbReference>
<dbReference type="CDD" id="cd06223">
    <property type="entry name" value="PRTases_typeI"/>
    <property type="match status" value="1"/>
</dbReference>
<dbReference type="GO" id="GO:0005524">
    <property type="term" value="F:ATP binding"/>
    <property type="evidence" value="ECO:0007669"/>
    <property type="project" value="UniProtKB-KW"/>
</dbReference>
<dbReference type="SUPFAM" id="SSF53271">
    <property type="entry name" value="PRTase-like"/>
    <property type="match status" value="2"/>
</dbReference>
<gene>
    <name evidence="9" type="ORF">LKD81_05025</name>
</gene>
<dbReference type="Proteomes" id="UP001198182">
    <property type="component" value="Unassembled WGS sequence"/>
</dbReference>
<evidence type="ECO:0000313" key="9">
    <source>
        <dbReference type="EMBL" id="MCC2230362.1"/>
    </source>
</evidence>
<dbReference type="RefSeq" id="WP_308453067.1">
    <property type="nucleotide sequence ID" value="NZ_JAJEQR010000010.1"/>
</dbReference>
<dbReference type="GO" id="GO:0004749">
    <property type="term" value="F:ribose phosphate diphosphokinase activity"/>
    <property type="evidence" value="ECO:0007669"/>
    <property type="project" value="UniProtKB-EC"/>
</dbReference>
<dbReference type="AlphaFoldDB" id="A0AAE3JF42"/>
<evidence type="ECO:0000256" key="1">
    <source>
        <dbReference type="ARBA" id="ARBA00013247"/>
    </source>
</evidence>
<dbReference type="GO" id="GO:0016301">
    <property type="term" value="F:kinase activity"/>
    <property type="evidence" value="ECO:0007669"/>
    <property type="project" value="UniProtKB-KW"/>
</dbReference>
<dbReference type="Pfam" id="PF13793">
    <property type="entry name" value="Pribosyltran_N"/>
    <property type="match status" value="1"/>
</dbReference>
<dbReference type="GO" id="GO:0002189">
    <property type="term" value="C:ribose phosphate diphosphokinase complex"/>
    <property type="evidence" value="ECO:0007669"/>
    <property type="project" value="TreeGrafter"/>
</dbReference>
<comment type="catalytic activity">
    <reaction evidence="7">
        <text>D-ribose 5-phosphate + ATP = 5-phospho-alpha-D-ribose 1-diphosphate + AMP + H(+)</text>
        <dbReference type="Rhea" id="RHEA:15609"/>
        <dbReference type="ChEBI" id="CHEBI:15378"/>
        <dbReference type="ChEBI" id="CHEBI:30616"/>
        <dbReference type="ChEBI" id="CHEBI:58017"/>
        <dbReference type="ChEBI" id="CHEBI:78346"/>
        <dbReference type="ChEBI" id="CHEBI:456215"/>
        <dbReference type="EC" id="2.7.6.1"/>
    </reaction>
</comment>
<dbReference type="GO" id="GO:0005737">
    <property type="term" value="C:cytoplasm"/>
    <property type="evidence" value="ECO:0007669"/>
    <property type="project" value="TreeGrafter"/>
</dbReference>
<keyword evidence="10" id="KW-1185">Reference proteome</keyword>
<keyword evidence="4" id="KW-0547">Nucleotide-binding</keyword>
<dbReference type="Pfam" id="PF14572">
    <property type="entry name" value="Pribosyl_synth"/>
    <property type="match status" value="1"/>
</dbReference>
<evidence type="ECO:0000313" key="10">
    <source>
        <dbReference type="Proteomes" id="UP001198182"/>
    </source>
</evidence>
<dbReference type="PANTHER" id="PTHR10210">
    <property type="entry name" value="RIBOSE-PHOSPHATE DIPHOSPHOKINASE FAMILY MEMBER"/>
    <property type="match status" value="1"/>
</dbReference>
<keyword evidence="2" id="KW-0808">Transferase</keyword>
<sequence length="398" mass="44557">MSDSVKTEKVDYSASIPMGPLGIAAVPGCEALVERVDAYLAMWRKDRDNEFAGYKKDSYVIDVDLPRFGSGEAKGVVNTSVRGDDLYIVADVTNYSLTYKMYGIENCMSPDDHFQNLKRVIAGCMGKAKRITVILPFLYESRQHKRSARESLDCAVALQELVAMGVSSIITFDAHDPRVQNAIPMTGFETTVPTYQFIKALLRVEKDLQIDASHMMVISPDEGAVGRAIYFANMLGLDVGMFYKRRDYTKIVDGKNPIVAHEFLGTSVEGKDVIIVDDMIASGDSVIDVAKQLKARKARKVFVCASFGLFTKGMGVFDKAVEEGLIDRILTTNAIYQSPETLSRSYYVSVDLSKYIALLIDTMNHDTTIEPLLSPTDRIQRRLAEYKERQRKEREEQK</sequence>
<dbReference type="EC" id="2.7.6.1" evidence="1"/>
<keyword evidence="6" id="KW-0067">ATP-binding</keyword>